<reference evidence="1" key="1">
    <citation type="submission" date="2022-05" db="EMBL/GenBank/DDBJ databases">
        <authorList>
            <person name="Okamura Y."/>
        </authorList>
    </citation>
    <scope>NUCLEOTIDE SEQUENCE</scope>
</reference>
<sequence length="75" mass="8432">MHIKAVELYLGILGVPMKFTQRRRAYRKSLKTHNAAASPAIYPVLIIEHERSTQQLASRTLAVGDTRVASEKVEN</sequence>
<dbReference type="EMBL" id="CALOZG010000042">
    <property type="protein sequence ID" value="CAH4034649.1"/>
    <property type="molecule type" value="Genomic_DNA"/>
</dbReference>
<dbReference type="Proteomes" id="UP001152562">
    <property type="component" value="Unassembled WGS sequence"/>
</dbReference>
<accession>A0A9P0XHH4</accession>
<protein>
    <submittedName>
        <fullName evidence="1">Uncharacterized protein</fullName>
    </submittedName>
</protein>
<name>A0A9P0XHH4_PIEBR</name>
<dbReference type="AlphaFoldDB" id="A0A9P0XHH4"/>
<evidence type="ECO:0000313" key="1">
    <source>
        <dbReference type="EMBL" id="CAH4034649.1"/>
    </source>
</evidence>
<organism evidence="1 2">
    <name type="scientific">Pieris brassicae</name>
    <name type="common">White butterfly</name>
    <name type="synonym">Large white butterfly</name>
    <dbReference type="NCBI Taxonomy" id="7116"/>
    <lineage>
        <taxon>Eukaryota</taxon>
        <taxon>Metazoa</taxon>
        <taxon>Ecdysozoa</taxon>
        <taxon>Arthropoda</taxon>
        <taxon>Hexapoda</taxon>
        <taxon>Insecta</taxon>
        <taxon>Pterygota</taxon>
        <taxon>Neoptera</taxon>
        <taxon>Endopterygota</taxon>
        <taxon>Lepidoptera</taxon>
        <taxon>Glossata</taxon>
        <taxon>Ditrysia</taxon>
        <taxon>Papilionoidea</taxon>
        <taxon>Pieridae</taxon>
        <taxon>Pierinae</taxon>
        <taxon>Pieris</taxon>
    </lineage>
</organism>
<comment type="caution">
    <text evidence="1">The sequence shown here is derived from an EMBL/GenBank/DDBJ whole genome shotgun (WGS) entry which is preliminary data.</text>
</comment>
<keyword evidence="2" id="KW-1185">Reference proteome</keyword>
<gene>
    <name evidence="1" type="ORF">PIBRA_LOCUS10810</name>
</gene>
<proteinExistence type="predicted"/>
<evidence type="ECO:0000313" key="2">
    <source>
        <dbReference type="Proteomes" id="UP001152562"/>
    </source>
</evidence>